<reference evidence="1" key="1">
    <citation type="journal article" date="2020" name="Phytopathology">
        <title>Genome sequence and comparative analysis of Colletotrichum gloeosporioides isolated from Liriodendron leaves.</title>
        <authorList>
            <person name="Fu F.F."/>
            <person name="Hao Z."/>
            <person name="Wang P."/>
            <person name="Lu Y."/>
            <person name="Xue L.J."/>
            <person name="Wei G."/>
            <person name="Tian Y."/>
            <person name="Baishi H."/>
            <person name="Xu H."/>
            <person name="Shi J."/>
            <person name="Cheng T."/>
            <person name="Wang G."/>
            <person name="Yi Y."/>
            <person name="Chen J."/>
        </authorList>
    </citation>
    <scope>NUCLEOTIDE SEQUENCE</scope>
    <source>
        <strain evidence="1">Lc1</strain>
    </source>
</reference>
<dbReference type="RefSeq" id="XP_045265188.1">
    <property type="nucleotide sequence ID" value="XM_045404404.1"/>
</dbReference>
<evidence type="ECO:0000313" key="2">
    <source>
        <dbReference type="Proteomes" id="UP000613401"/>
    </source>
</evidence>
<organism evidence="1 2">
    <name type="scientific">Colletotrichum gloeosporioides</name>
    <name type="common">Anthracnose fungus</name>
    <name type="synonym">Glomerella cingulata</name>
    <dbReference type="NCBI Taxonomy" id="474922"/>
    <lineage>
        <taxon>Eukaryota</taxon>
        <taxon>Fungi</taxon>
        <taxon>Dikarya</taxon>
        <taxon>Ascomycota</taxon>
        <taxon>Pezizomycotina</taxon>
        <taxon>Sordariomycetes</taxon>
        <taxon>Hypocreomycetidae</taxon>
        <taxon>Glomerellales</taxon>
        <taxon>Glomerellaceae</taxon>
        <taxon>Colletotrichum</taxon>
        <taxon>Colletotrichum gloeosporioides species complex</taxon>
    </lineage>
</organism>
<gene>
    <name evidence="1" type="ORF">GCG54_00004354</name>
</gene>
<keyword evidence="2" id="KW-1185">Reference proteome</keyword>
<proteinExistence type="predicted"/>
<dbReference type="EMBL" id="WVTB01000037">
    <property type="protein sequence ID" value="KAF3806029.1"/>
    <property type="molecule type" value="Genomic_DNA"/>
</dbReference>
<name>A0A8H4FM67_COLGL</name>
<dbReference type="GeneID" id="69011509"/>
<sequence length="300" mass="34437">MVPRSKASSSVLPYEVFLIIVEYLIAGIEARQHGEIAWAYDRHYFPCKLVVGDLGLEDPFAETIKQRYRDLRLPSQINQKSRQMVYQIFQPVPVRRSVRFWDGALGPILPVGALILPEVDVFVPYHAAPRAESSHRESFFHQTIQPTILDLIQIIYLPEICSLSSHNHEALEALLALPNLKTITADVSLDMTGPDEMELFHDGRRPLALDCHFFTDLCYRRMFYMDRNLYSIWSRFQKKGIRLYGVIGVQCQHQKYIMEIFPSEDGTVIQYINSNCPCCPRRPTSEGRKLASEGGPELGY</sequence>
<protein>
    <submittedName>
        <fullName evidence="1">Uncharacterized protein</fullName>
    </submittedName>
</protein>
<accession>A0A8H4FM67</accession>
<reference evidence="1" key="2">
    <citation type="submission" date="2020-03" db="EMBL/GenBank/DDBJ databases">
        <authorList>
            <person name="Fu F.-F."/>
            <person name="Chen J."/>
        </authorList>
    </citation>
    <scope>NUCLEOTIDE SEQUENCE</scope>
    <source>
        <strain evidence="1">Lc1</strain>
    </source>
</reference>
<dbReference type="AlphaFoldDB" id="A0A8H4FM67"/>
<comment type="caution">
    <text evidence="1">The sequence shown here is derived from an EMBL/GenBank/DDBJ whole genome shotgun (WGS) entry which is preliminary data.</text>
</comment>
<dbReference type="Proteomes" id="UP000613401">
    <property type="component" value="Unassembled WGS sequence"/>
</dbReference>
<evidence type="ECO:0000313" key="1">
    <source>
        <dbReference type="EMBL" id="KAF3806029.1"/>
    </source>
</evidence>